<dbReference type="AlphaFoldDB" id="A0AA39CIK5"/>
<dbReference type="InterPro" id="IPR051091">
    <property type="entry name" value="O-Glucosyltr/Glycosyltrsf_90"/>
</dbReference>
<accession>A0AA39CIK5</accession>
<keyword evidence="3" id="KW-1185">Reference proteome</keyword>
<dbReference type="PANTHER" id="PTHR12203">
    <property type="entry name" value="KDEL LYS-ASP-GLU-LEU CONTAINING - RELATED"/>
    <property type="match status" value="1"/>
</dbReference>
<sequence length="614" mass="70739">MWSRLNRHWKRLLVICLALLFASVTFVVGFWDTINEIPDRWHMPFLNPEPVSSLGFPTAIFNLDSETASLQHPINDLIANADEEYEHLVAKQSTGLAQAAQAYRSWRGRHPPPWFDQWYAFAELHDCVMIEDLFDRIYHDLNPFWAIAPDRLRADAAAIPNYIRVRNGKVYRSSMQQLAAFLPDVDIPINHMDEPRVLVSWDTIAEEMKILDASLGRQDLAQAPPIDTFAPLSQPPAASKDISFTTKAPYWNVARQACSPSTEARTSQIDTDFSTAPDFPQKYPYGTFSGYVQNWTLSQDVCSHAHLRNMHGTFVEPVSISTSTSLIPMFSGSKLLMNNDILLPGAMYWTDKERFAASKHHIPWQDKRDEVFWRGTASGGRNKADNWGRFQRHRLVSMFNGTQVEMTLAASNKTADHAHDGLPHNFSPPNEELYPLVSTKLGLLPDWIRSFSNVAFYWLECFPATRDYGCSYTGSWYRRGRPVSLERMFLNKYLPDVDGNSFSGRFRAFLMSNSLPLKATIYTEWHDYRLIPWKHFVPMDNTFVDLWSILEFFFQQDRKAEKIALEGRKWAERVLRKDDMLVYVYRLLLEYARVVDPNREEMGFGLDLTTTAAT</sequence>
<dbReference type="SMART" id="SM00672">
    <property type="entry name" value="CAP10"/>
    <property type="match status" value="1"/>
</dbReference>
<evidence type="ECO:0000313" key="2">
    <source>
        <dbReference type="EMBL" id="KAJ9609539.1"/>
    </source>
</evidence>
<dbReference type="EMBL" id="JAPDRK010000008">
    <property type="protein sequence ID" value="KAJ9609539.1"/>
    <property type="molecule type" value="Genomic_DNA"/>
</dbReference>
<proteinExistence type="predicted"/>
<dbReference type="InterPro" id="IPR006598">
    <property type="entry name" value="CAP10"/>
</dbReference>
<comment type="caution">
    <text evidence="2">The sequence shown here is derived from an EMBL/GenBank/DDBJ whole genome shotgun (WGS) entry which is preliminary data.</text>
</comment>
<reference evidence="2" key="1">
    <citation type="submission" date="2022-10" db="EMBL/GenBank/DDBJ databases">
        <title>Culturing micro-colonial fungi from biological soil crusts in the Mojave desert and describing Neophaeococcomyces mojavensis, and introducing the new genera and species Taxawa tesnikishii.</title>
        <authorList>
            <person name="Kurbessoian T."/>
            <person name="Stajich J.E."/>
        </authorList>
    </citation>
    <scope>NUCLEOTIDE SEQUENCE</scope>
    <source>
        <strain evidence="2">TK_41</strain>
    </source>
</reference>
<feature type="domain" description="Glycosyl transferase CAP10" evidence="1">
    <location>
        <begin position="317"/>
        <end position="598"/>
    </location>
</feature>
<dbReference type="Pfam" id="PF05686">
    <property type="entry name" value="Glyco_transf_90"/>
    <property type="match status" value="1"/>
</dbReference>
<gene>
    <name evidence="2" type="ORF">H2200_005866</name>
</gene>
<evidence type="ECO:0000313" key="3">
    <source>
        <dbReference type="Proteomes" id="UP001172673"/>
    </source>
</evidence>
<dbReference type="PANTHER" id="PTHR12203:SF22">
    <property type="entry name" value="CAPSULE ASSOCIATED PROTEIN"/>
    <property type="match status" value="1"/>
</dbReference>
<protein>
    <recommendedName>
        <fullName evidence="1">Glycosyl transferase CAP10 domain-containing protein</fullName>
    </recommendedName>
</protein>
<organism evidence="2 3">
    <name type="scientific">Cladophialophora chaetospira</name>
    <dbReference type="NCBI Taxonomy" id="386627"/>
    <lineage>
        <taxon>Eukaryota</taxon>
        <taxon>Fungi</taxon>
        <taxon>Dikarya</taxon>
        <taxon>Ascomycota</taxon>
        <taxon>Pezizomycotina</taxon>
        <taxon>Eurotiomycetes</taxon>
        <taxon>Chaetothyriomycetidae</taxon>
        <taxon>Chaetothyriales</taxon>
        <taxon>Herpotrichiellaceae</taxon>
        <taxon>Cladophialophora</taxon>
    </lineage>
</organism>
<evidence type="ECO:0000259" key="1">
    <source>
        <dbReference type="SMART" id="SM00672"/>
    </source>
</evidence>
<dbReference type="Proteomes" id="UP001172673">
    <property type="component" value="Unassembled WGS sequence"/>
</dbReference>
<name>A0AA39CIK5_9EURO</name>